<evidence type="ECO:0000256" key="1">
    <source>
        <dbReference type="SAM" id="MobiDB-lite"/>
    </source>
</evidence>
<evidence type="ECO:0000313" key="2">
    <source>
        <dbReference type="EMBL" id="PIK26794.1"/>
    </source>
</evidence>
<dbReference type="AlphaFoldDB" id="A0A2G8ITG8"/>
<reference evidence="2 3" key="1">
    <citation type="submission" date="2017-11" db="EMBL/GenBank/DDBJ databases">
        <title>Draft genome sequence of Bacillus pumilus 51_5il from lake Gorkoye (Russia: Novosibirsk region).</title>
        <authorList>
            <person name="Shipova A.A."/>
            <person name="Rozanov A.S."/>
            <person name="Bryanskaya A.V."/>
            <person name="Peltek S.E."/>
        </authorList>
    </citation>
    <scope>NUCLEOTIDE SEQUENCE [LARGE SCALE GENOMIC DNA]</scope>
    <source>
        <strain evidence="2 3">51_5il</strain>
    </source>
</reference>
<evidence type="ECO:0000313" key="3">
    <source>
        <dbReference type="Proteomes" id="UP000230768"/>
    </source>
</evidence>
<proteinExistence type="predicted"/>
<accession>A0A2G8ITG8</accession>
<protein>
    <submittedName>
        <fullName evidence="2">Uncharacterized protein</fullName>
    </submittedName>
</protein>
<name>A0A2G8ITG8_BACPU</name>
<feature type="region of interest" description="Disordered" evidence="1">
    <location>
        <begin position="149"/>
        <end position="169"/>
    </location>
</feature>
<dbReference type="Proteomes" id="UP000230768">
    <property type="component" value="Unassembled WGS sequence"/>
</dbReference>
<organism evidence="2 3">
    <name type="scientific">Bacillus pumilus</name>
    <name type="common">Bacillus mesentericus</name>
    <dbReference type="NCBI Taxonomy" id="1408"/>
    <lineage>
        <taxon>Bacteria</taxon>
        <taxon>Bacillati</taxon>
        <taxon>Bacillota</taxon>
        <taxon>Bacilli</taxon>
        <taxon>Bacillales</taxon>
        <taxon>Bacillaceae</taxon>
        <taxon>Bacillus</taxon>
    </lineage>
</organism>
<comment type="caution">
    <text evidence="2">The sequence shown here is derived from an EMBL/GenBank/DDBJ whole genome shotgun (WGS) entry which is preliminary data.</text>
</comment>
<sequence length="169" mass="20068">MNALEQPKNNFQTYKYPGKGAVEFAKELVDGMSREDAASIIKKVNEGGYLDESDQRAKRCAYCGYFYRDKTKPNNSRTCCKECKIDLDTFNRKKKKADQELLNPTKKAELRYVWWLEYPYWLSEEEMIKWSWKYEAPYPTDKIATIAAKKQEKENRGGRQKKYTDNNYY</sequence>
<dbReference type="EMBL" id="PEKP01000012">
    <property type="protein sequence ID" value="PIK26794.1"/>
    <property type="molecule type" value="Genomic_DNA"/>
</dbReference>
<gene>
    <name evidence="2" type="ORF">CTV99_10655</name>
</gene>